<dbReference type="GO" id="GO:0051170">
    <property type="term" value="P:import into nucleus"/>
    <property type="evidence" value="ECO:0007669"/>
    <property type="project" value="TreeGrafter"/>
</dbReference>
<dbReference type="GO" id="GO:0005737">
    <property type="term" value="C:cytoplasm"/>
    <property type="evidence" value="ECO:0007669"/>
    <property type="project" value="TreeGrafter"/>
</dbReference>
<dbReference type="AlphaFoldDB" id="L8J692"/>
<organism evidence="1 2">
    <name type="scientific">Photobacterium marinum</name>
    <dbReference type="NCBI Taxonomy" id="1056511"/>
    <lineage>
        <taxon>Bacteria</taxon>
        <taxon>Pseudomonadati</taxon>
        <taxon>Pseudomonadota</taxon>
        <taxon>Gammaproteobacteria</taxon>
        <taxon>Vibrionales</taxon>
        <taxon>Vibrionaceae</taxon>
        <taxon>Photobacterium</taxon>
    </lineage>
</organism>
<dbReference type="PANTHER" id="PTHR14097">
    <property type="entry name" value="OXIDOREDUCTASE HTATIP2"/>
    <property type="match status" value="1"/>
</dbReference>
<dbReference type="SUPFAM" id="SSF51735">
    <property type="entry name" value="NAD(P)-binding Rossmann-fold domains"/>
    <property type="match status" value="1"/>
</dbReference>
<dbReference type="InterPro" id="IPR036291">
    <property type="entry name" value="NAD(P)-bd_dom_sf"/>
</dbReference>
<evidence type="ECO:0000313" key="2">
    <source>
        <dbReference type="Proteomes" id="UP000011134"/>
    </source>
</evidence>
<dbReference type="EMBL" id="AMZO01000036">
    <property type="protein sequence ID" value="ELR63703.1"/>
    <property type="molecule type" value="Genomic_DNA"/>
</dbReference>
<gene>
    <name evidence="1" type="ORF">C942_03372</name>
</gene>
<keyword evidence="2" id="KW-1185">Reference proteome</keyword>
<dbReference type="Proteomes" id="UP000011134">
    <property type="component" value="Unassembled WGS sequence"/>
</dbReference>
<dbReference type="Gene3D" id="3.40.50.720">
    <property type="entry name" value="NAD(P)-binding Rossmann-like Domain"/>
    <property type="match status" value="1"/>
</dbReference>
<dbReference type="Pfam" id="PF08732">
    <property type="entry name" value="HIM1"/>
    <property type="match status" value="1"/>
</dbReference>
<comment type="caution">
    <text evidence="1">The sequence shown here is derived from an EMBL/GenBank/DDBJ whole genome shotgun (WGS) entry which is preliminary data.</text>
</comment>
<protein>
    <submittedName>
        <fullName evidence="1">Putative nucleoside-diphosphate-sugar epimerase</fullName>
    </submittedName>
</protein>
<sequence>MSQGTANAIIAGASGLVGDELLHQLLGHPHFQTVYSLSRHELPFHSNKLVQIIHPELRITSWEDSDLTPTIGFICLGTTKKQAGSNKALESVDLHLVKEVATTMHLLGVKHIVVISSLFASRYSPSHYLRCKGKMERALKKIGFDHCVFVRPGPLKGERVKPRKDELLVQSIFKLLRPIAIGPLAHLNPIPAEDVARAMLELALLAEDNVLSKVTIISGKALFPDPLEHQTD</sequence>
<accession>L8J692</accession>
<dbReference type="RefSeq" id="WP_007470030.1">
    <property type="nucleotide sequence ID" value="NZ_AMZO01000036.1"/>
</dbReference>
<reference evidence="1 2" key="1">
    <citation type="submission" date="2012-12" db="EMBL/GenBank/DDBJ databases">
        <title>Genome Assembly of Photobacterium sp. AK15.</title>
        <authorList>
            <person name="Khatri I."/>
            <person name="Vaidya B."/>
            <person name="Srinivas T.N.R."/>
            <person name="Subramanian S."/>
            <person name="Pinnaka A."/>
        </authorList>
    </citation>
    <scope>NUCLEOTIDE SEQUENCE [LARGE SCALE GENOMIC DNA]</scope>
    <source>
        <strain evidence="1 2">AK15</strain>
    </source>
</reference>
<dbReference type="OrthoDB" id="9798632at2"/>
<name>L8J692_9GAMM</name>
<proteinExistence type="predicted"/>
<evidence type="ECO:0000313" key="1">
    <source>
        <dbReference type="EMBL" id="ELR63703.1"/>
    </source>
</evidence>
<dbReference type="InterPro" id="IPR014843">
    <property type="entry name" value="Him1/Fmp52"/>
</dbReference>
<dbReference type="PANTHER" id="PTHR14097:SF7">
    <property type="entry name" value="OXIDOREDUCTASE HTATIP2"/>
    <property type="match status" value="1"/>
</dbReference>
<dbReference type="PATRIC" id="fig|1056511.3.peg.4296"/>